<dbReference type="PRINTS" id="PR00469">
    <property type="entry name" value="PNDRDTASEII"/>
</dbReference>
<gene>
    <name evidence="4" type="ORF">METZ01_LOCUS65074</name>
</gene>
<dbReference type="Gene3D" id="3.50.50.60">
    <property type="entry name" value="FAD/NAD(P)-binding domain"/>
    <property type="match status" value="2"/>
</dbReference>
<dbReference type="EMBL" id="UINC01004156">
    <property type="protein sequence ID" value="SVA12220.1"/>
    <property type="molecule type" value="Genomic_DNA"/>
</dbReference>
<dbReference type="SUPFAM" id="SSF51905">
    <property type="entry name" value="FAD/NAD(P)-binding domain"/>
    <property type="match status" value="1"/>
</dbReference>
<dbReference type="GO" id="GO:0016491">
    <property type="term" value="F:oxidoreductase activity"/>
    <property type="evidence" value="ECO:0007669"/>
    <property type="project" value="UniProtKB-KW"/>
</dbReference>
<name>A0A381T7Q8_9ZZZZ</name>
<keyword evidence="1" id="KW-0285">Flavoprotein</keyword>
<protein>
    <recommendedName>
        <fullName evidence="3">FAD/NAD(P)-binding domain-containing protein</fullName>
    </recommendedName>
</protein>
<evidence type="ECO:0000313" key="4">
    <source>
        <dbReference type="EMBL" id="SVA12220.1"/>
    </source>
</evidence>
<keyword evidence="2" id="KW-0560">Oxidoreductase</keyword>
<dbReference type="PRINTS" id="PR00368">
    <property type="entry name" value="FADPNR"/>
</dbReference>
<feature type="non-terminal residue" evidence="4">
    <location>
        <position position="1"/>
    </location>
</feature>
<evidence type="ECO:0000256" key="2">
    <source>
        <dbReference type="ARBA" id="ARBA00023002"/>
    </source>
</evidence>
<evidence type="ECO:0000259" key="3">
    <source>
        <dbReference type="Pfam" id="PF07992"/>
    </source>
</evidence>
<dbReference type="AlphaFoldDB" id="A0A381T7Q8"/>
<feature type="domain" description="FAD/NAD(P)-binding" evidence="3">
    <location>
        <begin position="2"/>
        <end position="113"/>
    </location>
</feature>
<proteinExistence type="predicted"/>
<accession>A0A381T7Q8</accession>
<sequence>SKIMQDKALNHPKISFEWSTEISEIRDVEAGKVTSVTLRRIDSGLSKVLPVDGVFVAIGHNPNTSLFAGQLALDEQNYIRTKNGSLTSRPGVFACGDVQDPVYRQAVTAAGSGCMAAIDAERYLESLPTPGNVKPGEE</sequence>
<organism evidence="4">
    <name type="scientific">marine metagenome</name>
    <dbReference type="NCBI Taxonomy" id="408172"/>
    <lineage>
        <taxon>unclassified sequences</taxon>
        <taxon>metagenomes</taxon>
        <taxon>ecological metagenomes</taxon>
    </lineage>
</organism>
<dbReference type="InterPro" id="IPR023753">
    <property type="entry name" value="FAD/NAD-binding_dom"/>
</dbReference>
<dbReference type="InterPro" id="IPR036188">
    <property type="entry name" value="FAD/NAD-bd_sf"/>
</dbReference>
<evidence type="ECO:0000256" key="1">
    <source>
        <dbReference type="ARBA" id="ARBA00022630"/>
    </source>
</evidence>
<dbReference type="InterPro" id="IPR050097">
    <property type="entry name" value="Ferredoxin-NADP_redctase_2"/>
</dbReference>
<reference evidence="4" key="1">
    <citation type="submission" date="2018-05" db="EMBL/GenBank/DDBJ databases">
        <authorList>
            <person name="Lanie J.A."/>
            <person name="Ng W.-L."/>
            <person name="Kazmierczak K.M."/>
            <person name="Andrzejewski T.M."/>
            <person name="Davidsen T.M."/>
            <person name="Wayne K.J."/>
            <person name="Tettelin H."/>
            <person name="Glass J.I."/>
            <person name="Rusch D."/>
            <person name="Podicherti R."/>
            <person name="Tsui H.-C.T."/>
            <person name="Winkler M.E."/>
        </authorList>
    </citation>
    <scope>NUCLEOTIDE SEQUENCE</scope>
</reference>
<dbReference type="Pfam" id="PF07992">
    <property type="entry name" value="Pyr_redox_2"/>
    <property type="match status" value="1"/>
</dbReference>
<dbReference type="PANTHER" id="PTHR48105">
    <property type="entry name" value="THIOREDOXIN REDUCTASE 1-RELATED-RELATED"/>
    <property type="match status" value="1"/>
</dbReference>